<evidence type="ECO:0000313" key="2">
    <source>
        <dbReference type="Proteomes" id="UP001163255"/>
    </source>
</evidence>
<keyword evidence="2" id="KW-1185">Reference proteome</keyword>
<proteinExistence type="predicted"/>
<reference evidence="1" key="1">
    <citation type="submission" date="2022-10" db="EMBL/GenBank/DDBJ databases">
        <title>Completed Genome Sequence of two octocoral isolated bacterium, Endozoicomonas euniceicola EF212T and Endozoicomonas gorgoniicola PS125T.</title>
        <authorList>
            <person name="Chiou Y.-J."/>
            <person name="Chen Y.-H."/>
        </authorList>
    </citation>
    <scope>NUCLEOTIDE SEQUENCE</scope>
    <source>
        <strain evidence="1">EF212</strain>
    </source>
</reference>
<dbReference type="RefSeq" id="WP_262601425.1">
    <property type="nucleotide sequence ID" value="NZ_CP103300.1"/>
</dbReference>
<accession>A0ABY6H353</accession>
<gene>
    <name evidence="1" type="ORF">NX720_12455</name>
</gene>
<name>A0ABY6H353_9GAMM</name>
<dbReference type="Proteomes" id="UP001163255">
    <property type="component" value="Chromosome"/>
</dbReference>
<evidence type="ECO:0000313" key="1">
    <source>
        <dbReference type="EMBL" id="UYM18671.1"/>
    </source>
</evidence>
<organism evidence="1 2">
    <name type="scientific">Endozoicomonas euniceicola</name>
    <dbReference type="NCBI Taxonomy" id="1234143"/>
    <lineage>
        <taxon>Bacteria</taxon>
        <taxon>Pseudomonadati</taxon>
        <taxon>Pseudomonadota</taxon>
        <taxon>Gammaproteobacteria</taxon>
        <taxon>Oceanospirillales</taxon>
        <taxon>Endozoicomonadaceae</taxon>
        <taxon>Endozoicomonas</taxon>
    </lineage>
</organism>
<sequence length="79" mass="9604">MKYCSPPWRGSFRLISYWKRLTVDDVLDNQFWPELWPIHARQDGLDDLRKQPWFVQEIRRAIDKNETPDYPPFALKKAL</sequence>
<protein>
    <submittedName>
        <fullName evidence="1">Uncharacterized protein</fullName>
    </submittedName>
</protein>
<dbReference type="EMBL" id="CP103300">
    <property type="protein sequence ID" value="UYM18671.1"/>
    <property type="molecule type" value="Genomic_DNA"/>
</dbReference>